<dbReference type="KEGG" id="gaw:V144x_05710"/>
<dbReference type="NCBIfam" id="TIGR02937">
    <property type="entry name" value="sigma70-ECF"/>
    <property type="match status" value="1"/>
</dbReference>
<evidence type="ECO:0000256" key="1">
    <source>
        <dbReference type="ARBA" id="ARBA00010641"/>
    </source>
</evidence>
<gene>
    <name evidence="8" type="primary">sigM_2</name>
    <name evidence="8" type="ORF">V144x_05710</name>
</gene>
<reference evidence="8 9" key="1">
    <citation type="submission" date="2019-03" db="EMBL/GenBank/DDBJ databases">
        <title>Deep-cultivation of Planctomycetes and their phenomic and genomic characterization uncovers novel biology.</title>
        <authorList>
            <person name="Wiegand S."/>
            <person name="Jogler M."/>
            <person name="Boedeker C."/>
            <person name="Pinto D."/>
            <person name="Vollmers J."/>
            <person name="Rivas-Marin E."/>
            <person name="Kohn T."/>
            <person name="Peeters S.H."/>
            <person name="Heuer A."/>
            <person name="Rast P."/>
            <person name="Oberbeckmann S."/>
            <person name="Bunk B."/>
            <person name="Jeske O."/>
            <person name="Meyerdierks A."/>
            <person name="Storesund J.E."/>
            <person name="Kallscheuer N."/>
            <person name="Luecker S."/>
            <person name="Lage O.M."/>
            <person name="Pohl T."/>
            <person name="Merkel B.J."/>
            <person name="Hornburger P."/>
            <person name="Mueller R.-W."/>
            <person name="Bruemmer F."/>
            <person name="Labrenz M."/>
            <person name="Spormann A.M."/>
            <person name="Op den Camp H."/>
            <person name="Overmann J."/>
            <person name="Amann R."/>
            <person name="Jetten M.S.M."/>
            <person name="Mascher T."/>
            <person name="Medema M.H."/>
            <person name="Devos D.P."/>
            <person name="Kaster A.-K."/>
            <person name="Ovreas L."/>
            <person name="Rohde M."/>
            <person name="Galperin M.Y."/>
            <person name="Jogler C."/>
        </authorList>
    </citation>
    <scope>NUCLEOTIDE SEQUENCE [LARGE SCALE GENOMIC DNA]</scope>
    <source>
        <strain evidence="8 9">V144</strain>
    </source>
</reference>
<dbReference type="Gene3D" id="1.10.1740.10">
    <property type="match status" value="1"/>
</dbReference>
<evidence type="ECO:0000313" key="8">
    <source>
        <dbReference type="EMBL" id="QDT95132.1"/>
    </source>
</evidence>
<evidence type="ECO:0000313" key="9">
    <source>
        <dbReference type="Proteomes" id="UP000318704"/>
    </source>
</evidence>
<dbReference type="Gene3D" id="1.10.10.10">
    <property type="entry name" value="Winged helix-like DNA-binding domain superfamily/Winged helix DNA-binding domain"/>
    <property type="match status" value="1"/>
</dbReference>
<dbReference type="GO" id="GO:0006352">
    <property type="term" value="P:DNA-templated transcription initiation"/>
    <property type="evidence" value="ECO:0007669"/>
    <property type="project" value="InterPro"/>
</dbReference>
<organism evidence="8 9">
    <name type="scientific">Gimesia aquarii</name>
    <dbReference type="NCBI Taxonomy" id="2527964"/>
    <lineage>
        <taxon>Bacteria</taxon>
        <taxon>Pseudomonadati</taxon>
        <taxon>Planctomycetota</taxon>
        <taxon>Planctomycetia</taxon>
        <taxon>Planctomycetales</taxon>
        <taxon>Planctomycetaceae</taxon>
        <taxon>Gimesia</taxon>
    </lineage>
</organism>
<dbReference type="PANTHER" id="PTHR43133:SF8">
    <property type="entry name" value="RNA POLYMERASE SIGMA FACTOR HI_1459-RELATED"/>
    <property type="match status" value="1"/>
</dbReference>
<feature type="domain" description="RNA polymerase sigma factor 70 region 4 type 2" evidence="7">
    <location>
        <begin position="127"/>
        <end position="178"/>
    </location>
</feature>
<dbReference type="InterPro" id="IPR013325">
    <property type="entry name" value="RNA_pol_sigma_r2"/>
</dbReference>
<dbReference type="RefSeq" id="WP_197998726.1">
    <property type="nucleotide sequence ID" value="NZ_CP037920.1"/>
</dbReference>
<dbReference type="InterPro" id="IPR014284">
    <property type="entry name" value="RNA_pol_sigma-70_dom"/>
</dbReference>
<keyword evidence="2" id="KW-0805">Transcription regulation</keyword>
<dbReference type="InterPro" id="IPR013249">
    <property type="entry name" value="RNA_pol_sigma70_r4_t2"/>
</dbReference>
<evidence type="ECO:0000259" key="7">
    <source>
        <dbReference type="Pfam" id="PF08281"/>
    </source>
</evidence>
<evidence type="ECO:0000256" key="5">
    <source>
        <dbReference type="ARBA" id="ARBA00023163"/>
    </source>
</evidence>
<dbReference type="GO" id="GO:0016987">
    <property type="term" value="F:sigma factor activity"/>
    <property type="evidence" value="ECO:0007669"/>
    <property type="project" value="UniProtKB-KW"/>
</dbReference>
<evidence type="ECO:0000256" key="4">
    <source>
        <dbReference type="ARBA" id="ARBA00023125"/>
    </source>
</evidence>
<name>A0A517VQ28_9PLAN</name>
<dbReference type="Pfam" id="PF04542">
    <property type="entry name" value="Sigma70_r2"/>
    <property type="match status" value="1"/>
</dbReference>
<evidence type="ECO:0000259" key="6">
    <source>
        <dbReference type="Pfam" id="PF04542"/>
    </source>
</evidence>
<keyword evidence="3" id="KW-0731">Sigma factor</keyword>
<dbReference type="Proteomes" id="UP000318704">
    <property type="component" value="Chromosome"/>
</dbReference>
<dbReference type="SUPFAM" id="SSF88659">
    <property type="entry name" value="Sigma3 and sigma4 domains of RNA polymerase sigma factors"/>
    <property type="match status" value="1"/>
</dbReference>
<dbReference type="AlphaFoldDB" id="A0A517VQ28"/>
<evidence type="ECO:0000256" key="3">
    <source>
        <dbReference type="ARBA" id="ARBA00023082"/>
    </source>
</evidence>
<evidence type="ECO:0000256" key="2">
    <source>
        <dbReference type="ARBA" id="ARBA00023015"/>
    </source>
</evidence>
<sequence length="192" mass="22234">MINCEQKLDPSEWVDAYSDYLYRYAFSRLRDVSAAEESLQETFLAGIKHQSQFQGLGSQRAWLLGILKRKIVDYIRSRSRLKQVSDHGGEAELENQLFDESGFWRQGAKRWAVEPGRQLESEELWQVVRECLSHIPEPQADAFVLSVMEGMSTEEICAELNITQSNLWVRLHRARLHLAHCVSSHWQADEKA</sequence>
<keyword evidence="5" id="KW-0804">Transcription</keyword>
<dbReference type="InterPro" id="IPR013324">
    <property type="entry name" value="RNA_pol_sigma_r3/r4-like"/>
</dbReference>
<dbReference type="GO" id="GO:0003677">
    <property type="term" value="F:DNA binding"/>
    <property type="evidence" value="ECO:0007669"/>
    <property type="project" value="UniProtKB-KW"/>
</dbReference>
<dbReference type="InterPro" id="IPR039425">
    <property type="entry name" value="RNA_pol_sigma-70-like"/>
</dbReference>
<dbReference type="InterPro" id="IPR007627">
    <property type="entry name" value="RNA_pol_sigma70_r2"/>
</dbReference>
<comment type="similarity">
    <text evidence="1">Belongs to the sigma-70 factor family. ECF subfamily.</text>
</comment>
<protein>
    <submittedName>
        <fullName evidence="8">RNA polymerase sigma factor SigM</fullName>
    </submittedName>
</protein>
<dbReference type="InterPro" id="IPR036388">
    <property type="entry name" value="WH-like_DNA-bd_sf"/>
</dbReference>
<accession>A0A517VQ28</accession>
<feature type="domain" description="RNA polymerase sigma-70 region 2" evidence="6">
    <location>
        <begin position="14"/>
        <end position="80"/>
    </location>
</feature>
<dbReference type="EMBL" id="CP037920">
    <property type="protein sequence ID" value="QDT95132.1"/>
    <property type="molecule type" value="Genomic_DNA"/>
</dbReference>
<keyword evidence="4" id="KW-0238">DNA-binding</keyword>
<dbReference type="PANTHER" id="PTHR43133">
    <property type="entry name" value="RNA POLYMERASE ECF-TYPE SIGMA FACTO"/>
    <property type="match status" value="1"/>
</dbReference>
<dbReference type="Pfam" id="PF08281">
    <property type="entry name" value="Sigma70_r4_2"/>
    <property type="match status" value="1"/>
</dbReference>
<proteinExistence type="inferred from homology"/>
<dbReference type="CDD" id="cd06171">
    <property type="entry name" value="Sigma70_r4"/>
    <property type="match status" value="1"/>
</dbReference>
<dbReference type="SUPFAM" id="SSF88946">
    <property type="entry name" value="Sigma2 domain of RNA polymerase sigma factors"/>
    <property type="match status" value="1"/>
</dbReference>